<evidence type="ECO:0000256" key="5">
    <source>
        <dbReference type="SAM" id="Phobius"/>
    </source>
</evidence>
<dbReference type="SMART" id="SM00192">
    <property type="entry name" value="LDLa"/>
    <property type="match status" value="1"/>
</dbReference>
<proteinExistence type="predicted"/>
<evidence type="ECO:0000313" key="9">
    <source>
        <dbReference type="RefSeq" id="XP_028039752.1"/>
    </source>
</evidence>
<evidence type="ECO:0000256" key="2">
    <source>
        <dbReference type="ARBA" id="ARBA00023157"/>
    </source>
</evidence>
<feature type="compositionally biased region" description="Polar residues" evidence="4">
    <location>
        <begin position="643"/>
        <end position="659"/>
    </location>
</feature>
<dbReference type="InterPro" id="IPR035914">
    <property type="entry name" value="Sperma_CUB_dom_sf"/>
</dbReference>
<comment type="caution">
    <text evidence="3">Lacks conserved residue(s) required for the propagation of feature annotation.</text>
</comment>
<dbReference type="PROSITE" id="PS01209">
    <property type="entry name" value="LDLRA_1"/>
    <property type="match status" value="1"/>
</dbReference>
<feature type="compositionally biased region" description="Polar residues" evidence="4">
    <location>
        <begin position="599"/>
        <end position="630"/>
    </location>
</feature>
<dbReference type="InterPro" id="IPR002172">
    <property type="entry name" value="LDrepeatLR_classA_rpt"/>
</dbReference>
<keyword evidence="5" id="KW-0812">Transmembrane</keyword>
<dbReference type="CTD" id="32303"/>
<keyword evidence="8" id="KW-1185">Reference proteome</keyword>
<dbReference type="SUPFAM" id="SSF57424">
    <property type="entry name" value="LDL receptor-like module"/>
    <property type="match status" value="1"/>
</dbReference>
<feature type="chain" id="PRO_5027042650" evidence="6">
    <location>
        <begin position="28"/>
        <end position="693"/>
    </location>
</feature>
<evidence type="ECO:0000256" key="4">
    <source>
        <dbReference type="SAM" id="MobiDB-lite"/>
    </source>
</evidence>
<feature type="compositionally biased region" description="Basic and acidic residues" evidence="4">
    <location>
        <begin position="489"/>
        <end position="503"/>
    </location>
</feature>
<organism evidence="8 9">
    <name type="scientific">Bombyx mandarina</name>
    <name type="common">Wild silk moth</name>
    <name type="synonym">Wild silkworm</name>
    <dbReference type="NCBI Taxonomy" id="7092"/>
    <lineage>
        <taxon>Eukaryota</taxon>
        <taxon>Metazoa</taxon>
        <taxon>Ecdysozoa</taxon>
        <taxon>Arthropoda</taxon>
        <taxon>Hexapoda</taxon>
        <taxon>Insecta</taxon>
        <taxon>Pterygota</taxon>
        <taxon>Neoptera</taxon>
        <taxon>Endopterygota</taxon>
        <taxon>Lepidoptera</taxon>
        <taxon>Glossata</taxon>
        <taxon>Ditrysia</taxon>
        <taxon>Bombycoidea</taxon>
        <taxon>Bombycidae</taxon>
        <taxon>Bombycinae</taxon>
        <taxon>Bombyx</taxon>
    </lineage>
</organism>
<dbReference type="KEGG" id="bman:114250189"/>
<protein>
    <submittedName>
        <fullName evidence="9">Uncharacterized protein LOC114250189</fullName>
    </submittedName>
</protein>
<evidence type="ECO:0000256" key="6">
    <source>
        <dbReference type="SAM" id="SignalP"/>
    </source>
</evidence>
<dbReference type="InterPro" id="IPR023415">
    <property type="entry name" value="LDLR_class-A_CS"/>
</dbReference>
<gene>
    <name evidence="9" type="primary">LOC114250189</name>
</gene>
<feature type="signal peptide" evidence="6">
    <location>
        <begin position="1"/>
        <end position="27"/>
    </location>
</feature>
<dbReference type="PANTHER" id="PTHR24251:SF28">
    <property type="entry name" value="NEUROPILIN AND TOLLOID-LIKE, ISOFORM B"/>
    <property type="match status" value="1"/>
</dbReference>
<dbReference type="PROSITE" id="PS01180">
    <property type="entry name" value="CUB"/>
    <property type="match status" value="2"/>
</dbReference>
<evidence type="ECO:0000313" key="8">
    <source>
        <dbReference type="Proteomes" id="UP000504629"/>
    </source>
</evidence>
<keyword evidence="6" id="KW-0732">Signal</keyword>
<dbReference type="RefSeq" id="XP_028039752.1">
    <property type="nucleotide sequence ID" value="XM_028183951.1"/>
</dbReference>
<dbReference type="PROSITE" id="PS50068">
    <property type="entry name" value="LDLRA_2"/>
    <property type="match status" value="1"/>
</dbReference>
<dbReference type="FunFam" id="2.60.120.290:FF:000005">
    <property type="entry name" value="Procollagen C-endopeptidase enhancer 1"/>
    <property type="match status" value="1"/>
</dbReference>
<evidence type="ECO:0000256" key="3">
    <source>
        <dbReference type="PROSITE-ProRule" id="PRU00124"/>
    </source>
</evidence>
<evidence type="ECO:0000259" key="7">
    <source>
        <dbReference type="PROSITE" id="PS01180"/>
    </source>
</evidence>
<keyword evidence="5" id="KW-1133">Transmembrane helix</keyword>
<dbReference type="Gene3D" id="2.60.120.290">
    <property type="entry name" value="Spermadhesin, CUB domain"/>
    <property type="match status" value="2"/>
</dbReference>
<dbReference type="Pfam" id="PF00431">
    <property type="entry name" value="CUB"/>
    <property type="match status" value="2"/>
</dbReference>
<accession>A0A6J2KFN9</accession>
<dbReference type="Proteomes" id="UP000504629">
    <property type="component" value="Unplaced"/>
</dbReference>
<feature type="compositionally biased region" description="Basic and acidic residues" evidence="4">
    <location>
        <begin position="660"/>
        <end position="674"/>
    </location>
</feature>
<feature type="compositionally biased region" description="Basic and acidic residues" evidence="4">
    <location>
        <begin position="551"/>
        <end position="588"/>
    </location>
</feature>
<name>A0A6J2KFN9_BOMMA</name>
<feature type="disulfide bond" evidence="3">
    <location>
        <begin position="375"/>
        <end position="387"/>
    </location>
</feature>
<evidence type="ECO:0000256" key="1">
    <source>
        <dbReference type="ARBA" id="ARBA00022737"/>
    </source>
</evidence>
<feature type="transmembrane region" description="Helical" evidence="5">
    <location>
        <begin position="425"/>
        <end position="445"/>
    </location>
</feature>
<dbReference type="CDD" id="cd00041">
    <property type="entry name" value="CUB"/>
    <property type="match status" value="2"/>
</dbReference>
<dbReference type="SUPFAM" id="SSF49854">
    <property type="entry name" value="Spermadhesin, CUB domain"/>
    <property type="match status" value="2"/>
</dbReference>
<dbReference type="PANTHER" id="PTHR24251">
    <property type="entry name" value="OVOCHYMASE-RELATED"/>
    <property type="match status" value="1"/>
</dbReference>
<dbReference type="AlphaFoldDB" id="A0A6J2KFN9"/>
<dbReference type="OrthoDB" id="9971251at2759"/>
<feature type="domain" description="CUB" evidence="7">
    <location>
        <begin position="241"/>
        <end position="364"/>
    </location>
</feature>
<reference evidence="9" key="1">
    <citation type="submission" date="2025-08" db="UniProtKB">
        <authorList>
            <consortium name="RefSeq"/>
        </authorList>
    </citation>
    <scope>IDENTIFICATION</scope>
    <source>
        <tissue evidence="9">Silk gland</tissue>
    </source>
</reference>
<dbReference type="GeneID" id="114250189"/>
<dbReference type="InterPro" id="IPR036055">
    <property type="entry name" value="LDL_receptor-like_sf"/>
</dbReference>
<dbReference type="SMART" id="SM00042">
    <property type="entry name" value="CUB"/>
    <property type="match status" value="2"/>
</dbReference>
<keyword evidence="1" id="KW-0677">Repeat</keyword>
<dbReference type="InterPro" id="IPR000859">
    <property type="entry name" value="CUB_dom"/>
</dbReference>
<feature type="disulfide bond" evidence="3">
    <location>
        <begin position="382"/>
        <end position="400"/>
    </location>
</feature>
<feature type="region of interest" description="Disordered" evidence="4">
    <location>
        <begin position="551"/>
        <end position="693"/>
    </location>
</feature>
<keyword evidence="2 3" id="KW-1015">Disulfide bond</keyword>
<feature type="region of interest" description="Disordered" evidence="4">
    <location>
        <begin position="489"/>
        <end position="521"/>
    </location>
</feature>
<sequence length="693" mass="79128">MITPVIFVLFLALECSTVTIHPEPADADEHAATKIINADTPARMEERTNLKIEQKKYQDEIYNPENDIAVKHSNSHSNSLKRSKNKYMRHFNMKNEVKDKRRNKRYADDENCEAFLYDENDSSRIIKHPHASNSTTYYNNSNCVTIVSTTEGKIIILTFIDVFHIESHPDCAYDYLEIRDGKHGYSDILAKVCGEAFPEQIKTTGPNAWLKFRSDDTIEYEGFTISIDFVAAPSHSTPGACYKTLRGKYGVIDFNDTKGPCLDGTTNQYIDFLWTIETPPKTKIYLNFTTYTLARPNECEYNVIQVFGTVVEMDKKLAAYCGSMAYSVTTKDENGDPGNVMKIRLHLSKDGYNATHFNATYVAFKTLDPNKDDKCDDDQFDCTDNTCISQDLKCDDVAHCRLKTDEDKDTTCILTAQSVLNTPHIMVILIIFSLILSGMSFVFLFKCIRKLYLEHKIIKEHLRQSCEDRLDTLVSSRLTLDAKRLHQDSLPRASLERENHTNEMYKQQRSHSKHKQSSIDSDYIQETQLDIEEEPWRREVDSVPVEMENVRLERNGRTRSSDLSRKEEYIRSKRKESEDVKEKREIRDVSVGAPDTKESGCQTRESLFQSEEPPSSDGSGTNSRGFSTFGYSGGTVVRPSPPTKTSEITIELTKQTPRQESIKPQKKLPDRRPISAETTRSAPDVIIVSKPVR</sequence>
<feature type="domain" description="CUB" evidence="7">
    <location>
        <begin position="112"/>
        <end position="230"/>
    </location>
</feature>
<keyword evidence="5" id="KW-0472">Membrane</keyword>